<dbReference type="Proteomes" id="UP000012089">
    <property type="component" value="Unassembled WGS sequence"/>
</dbReference>
<accession>M6HKA4</accession>
<protein>
    <submittedName>
        <fullName evidence="1">Uncharacterized protein</fullName>
    </submittedName>
</protein>
<dbReference type="AlphaFoldDB" id="M6HKA4"/>
<reference evidence="1 2" key="1">
    <citation type="submission" date="2013-01" db="EMBL/GenBank/DDBJ databases">
        <authorList>
            <person name="Harkins D.M."/>
            <person name="Durkin A.S."/>
            <person name="Brinkac L.M."/>
            <person name="Haft D.H."/>
            <person name="Selengut J.D."/>
            <person name="Sanka R."/>
            <person name="DePew J."/>
            <person name="Purushe J."/>
            <person name="Tulsiani S.M."/>
            <person name="Graham G.C."/>
            <person name="Burns M.-A."/>
            <person name="Dohnt M.F."/>
            <person name="Smythe L.D."/>
            <person name="McKay D.B."/>
            <person name="Craig S.B."/>
            <person name="Vinetz J.M."/>
            <person name="Sutton G.G."/>
            <person name="Nierman W.C."/>
            <person name="Fouts D.E."/>
        </authorList>
    </citation>
    <scope>NUCLEOTIDE SEQUENCE [LARGE SCALE GENOMIC DNA]</scope>
    <source>
        <strain evidence="1 2">LT2156</strain>
    </source>
</reference>
<proteinExistence type="predicted"/>
<evidence type="ECO:0000313" key="1">
    <source>
        <dbReference type="EMBL" id="EMM95792.1"/>
    </source>
</evidence>
<name>M6HKA4_LEPIR</name>
<dbReference type="EMBL" id="AFMF02000027">
    <property type="protein sequence ID" value="EMM95792.1"/>
    <property type="molecule type" value="Genomic_DNA"/>
</dbReference>
<gene>
    <name evidence="1" type="ORF">LEP1GSC158_0520</name>
</gene>
<sequence>MKNHVLLRKKKDKSDKKILTIRTSFFFYSKPNLQFEFGIGL</sequence>
<organism evidence="1 2">
    <name type="scientific">Leptospira interrogans serovar Zanoni str. LT2156</name>
    <dbReference type="NCBI Taxonomy" id="1001601"/>
    <lineage>
        <taxon>Bacteria</taxon>
        <taxon>Pseudomonadati</taxon>
        <taxon>Spirochaetota</taxon>
        <taxon>Spirochaetia</taxon>
        <taxon>Leptospirales</taxon>
        <taxon>Leptospiraceae</taxon>
        <taxon>Leptospira</taxon>
    </lineage>
</organism>
<evidence type="ECO:0000313" key="2">
    <source>
        <dbReference type="Proteomes" id="UP000012089"/>
    </source>
</evidence>
<comment type="caution">
    <text evidence="1">The sequence shown here is derived from an EMBL/GenBank/DDBJ whole genome shotgun (WGS) entry which is preliminary data.</text>
</comment>